<dbReference type="Proteomes" id="UP001501237">
    <property type="component" value="Unassembled WGS sequence"/>
</dbReference>
<dbReference type="EMBL" id="BAAAUV010000009">
    <property type="protein sequence ID" value="GAA3217499.1"/>
    <property type="molecule type" value="Genomic_DNA"/>
</dbReference>
<dbReference type="RefSeq" id="WP_344830440.1">
    <property type="nucleotide sequence ID" value="NZ_BAAAUV010000009.1"/>
</dbReference>
<comment type="caution">
    <text evidence="3">The sequence shown here is derived from an EMBL/GenBank/DDBJ whole genome shotgun (WGS) entry which is preliminary data.</text>
</comment>
<keyword evidence="1" id="KW-0418">Kinase</keyword>
<sequence>MDDERELIGTLTLPGVERSVAYARKFCRDMLGGGHPVLDDVQTCVSEAFTNGVVHSRSGEGGKVTVALLAGPGLVVAEVVDDGGRGVPCVRDEGQAESGRGLRIIDALSVRWSAGEREGHTVVRMEFGCALPQGAATSR</sequence>
<dbReference type="CDD" id="cd16936">
    <property type="entry name" value="HATPase_RsbW-like"/>
    <property type="match status" value="1"/>
</dbReference>
<reference evidence="4" key="1">
    <citation type="journal article" date="2019" name="Int. J. Syst. Evol. Microbiol.">
        <title>The Global Catalogue of Microorganisms (GCM) 10K type strain sequencing project: providing services to taxonomists for standard genome sequencing and annotation.</title>
        <authorList>
            <consortium name="The Broad Institute Genomics Platform"/>
            <consortium name="The Broad Institute Genome Sequencing Center for Infectious Disease"/>
            <person name="Wu L."/>
            <person name="Ma J."/>
        </authorList>
    </citation>
    <scope>NUCLEOTIDE SEQUENCE [LARGE SCALE GENOMIC DNA]</scope>
    <source>
        <strain evidence="4">JCM 9377</strain>
    </source>
</reference>
<feature type="domain" description="Histidine kinase/HSP90-like ATPase" evidence="2">
    <location>
        <begin position="19"/>
        <end position="126"/>
    </location>
</feature>
<dbReference type="Gene3D" id="3.30.565.10">
    <property type="entry name" value="Histidine kinase-like ATPase, C-terminal domain"/>
    <property type="match status" value="1"/>
</dbReference>
<keyword evidence="1" id="KW-0723">Serine/threonine-protein kinase</keyword>
<proteinExistence type="predicted"/>
<name>A0ABP6QBC7_9ACTN</name>
<evidence type="ECO:0000313" key="4">
    <source>
        <dbReference type="Proteomes" id="UP001501237"/>
    </source>
</evidence>
<evidence type="ECO:0000313" key="3">
    <source>
        <dbReference type="EMBL" id="GAA3217499.1"/>
    </source>
</evidence>
<organism evidence="3 4">
    <name type="scientific">Actinocorallia longicatena</name>
    <dbReference type="NCBI Taxonomy" id="111803"/>
    <lineage>
        <taxon>Bacteria</taxon>
        <taxon>Bacillati</taxon>
        <taxon>Actinomycetota</taxon>
        <taxon>Actinomycetes</taxon>
        <taxon>Streptosporangiales</taxon>
        <taxon>Thermomonosporaceae</taxon>
        <taxon>Actinocorallia</taxon>
    </lineage>
</organism>
<dbReference type="InterPro" id="IPR050267">
    <property type="entry name" value="Anti-sigma-factor_SerPK"/>
</dbReference>
<evidence type="ECO:0000256" key="1">
    <source>
        <dbReference type="ARBA" id="ARBA00022527"/>
    </source>
</evidence>
<dbReference type="InterPro" id="IPR036890">
    <property type="entry name" value="HATPase_C_sf"/>
</dbReference>
<gene>
    <name evidence="3" type="ORF">GCM10010468_40310</name>
</gene>
<dbReference type="Pfam" id="PF13581">
    <property type="entry name" value="HATPase_c_2"/>
    <property type="match status" value="1"/>
</dbReference>
<dbReference type="PANTHER" id="PTHR35526:SF3">
    <property type="entry name" value="ANTI-SIGMA-F FACTOR RSBW"/>
    <property type="match status" value="1"/>
</dbReference>
<evidence type="ECO:0000259" key="2">
    <source>
        <dbReference type="Pfam" id="PF13581"/>
    </source>
</evidence>
<protein>
    <recommendedName>
        <fullName evidence="2">Histidine kinase/HSP90-like ATPase domain-containing protein</fullName>
    </recommendedName>
</protein>
<keyword evidence="4" id="KW-1185">Reference proteome</keyword>
<keyword evidence="1" id="KW-0808">Transferase</keyword>
<dbReference type="PANTHER" id="PTHR35526">
    <property type="entry name" value="ANTI-SIGMA-F FACTOR RSBW-RELATED"/>
    <property type="match status" value="1"/>
</dbReference>
<dbReference type="SUPFAM" id="SSF55874">
    <property type="entry name" value="ATPase domain of HSP90 chaperone/DNA topoisomerase II/histidine kinase"/>
    <property type="match status" value="1"/>
</dbReference>
<dbReference type="InterPro" id="IPR003594">
    <property type="entry name" value="HATPase_dom"/>
</dbReference>
<accession>A0ABP6QBC7</accession>